<feature type="repeat" description="WD" evidence="3">
    <location>
        <begin position="1514"/>
        <end position="1554"/>
    </location>
</feature>
<dbReference type="InterPro" id="IPR001680">
    <property type="entry name" value="WD40_rpt"/>
</dbReference>
<evidence type="ECO:0000256" key="3">
    <source>
        <dbReference type="PROSITE-ProRule" id="PRU00221"/>
    </source>
</evidence>
<dbReference type="InterPro" id="IPR019775">
    <property type="entry name" value="WD40_repeat_CS"/>
</dbReference>
<feature type="compositionally biased region" description="Polar residues" evidence="4">
    <location>
        <begin position="88"/>
        <end position="109"/>
    </location>
</feature>
<dbReference type="PROSITE" id="PS50082">
    <property type="entry name" value="WD_REPEATS_2"/>
    <property type="match status" value="3"/>
</dbReference>
<dbReference type="Gene3D" id="2.130.10.10">
    <property type="entry name" value="YVTN repeat-like/Quinoprotein amine dehydrogenase"/>
    <property type="match status" value="3"/>
</dbReference>
<dbReference type="InterPro" id="IPR011047">
    <property type="entry name" value="Quinoprotein_ADH-like_sf"/>
</dbReference>
<comment type="caution">
    <text evidence="8">The sequence shown here is derived from an EMBL/GenBank/DDBJ whole genome shotgun (WGS) entry which is preliminary data.</text>
</comment>
<dbReference type="InterPro" id="IPR025139">
    <property type="entry name" value="DUF4062"/>
</dbReference>
<keyword evidence="9" id="KW-1185">Reference proteome</keyword>
<dbReference type="Pfam" id="PF13271">
    <property type="entry name" value="DUF4062"/>
    <property type="match status" value="1"/>
</dbReference>
<evidence type="ECO:0000259" key="5">
    <source>
        <dbReference type="Pfam" id="PF13271"/>
    </source>
</evidence>
<dbReference type="SUPFAM" id="SSF50978">
    <property type="entry name" value="WD40 repeat-like"/>
    <property type="match status" value="1"/>
</dbReference>
<dbReference type="InterPro" id="IPR052752">
    <property type="entry name" value="NACHT-WD_repeat"/>
</dbReference>
<sequence>MANSNKSRTKGSNKMACSNTFPFAPIQKDFQLPSIASVGFDPPSEGPGPEVLGNPAESPRTFRSRHSQKIAGNKINQEFSHSPDRSPDISQRSSPSHSFNYGSNRSTPQRLLPISKTPHTITNIMNLNSEDVRSEINHASENPKPALKPKKKKQHKTFVTPRRTSVTLGGISKKVPNVEEIPKQKQVLPKISPYEQLIVGNLDNLPPQRSSLVRIFLSSTFSDFKTERNALVKYAYPEMKQFCTDLCLDFQVVDLRWGISEEATNDHSVEKLCLLEVEQCKRLSRGTNFVALMGDRYGFRPIPPEIDATEFELLRRIADDLKLEGRVTMDTWYKRDDNADPPIYLLQNIDSRLPHFRDSDPANSELRLADSVKWNTISTYLTATLRQCVNEAEKRKLVSPERVHEYYYSVTEQEITEGILKSPDRNTTCLVFIRSFTGIENDLNIPDTDTKRYIDITKDPSGSQVIDPECKKLREQIRQEVLPKKLQSSNIKEFKVPWKPKGINPVEYTEHEAYIKKLSNSFCAELKKQIQARSDKENHDIMKECNSANILYNPVMNVKIKKGKKPEVQRKGKGQGMFGFGNDPRMAADLMKGQMAVSQMIKSLEVAEEATPCDDVVNQSRIRLNTEILHHLHLCLDKCRVFCGRQKEVSLVEQFVKHSHHRQPLVVYGSSGSGKTAFCAVVTKKIRMWLGDHSVVVARFLGTSARSSTLAPLLSSICQQICIAYKIIPDKRKLANRRKLAKYLQELLLHVSLMFGSSLPLVVILDSLDQLSPVDSSHELSWLPVDVPSGVHIILSVKEEADHLMMNKLRAVFPDKKSCFIELAQLSENVILEYIGAYSSAQSRNFTDSQYEYLVEHLSKYPQPLLMKISMDEACCWNSYTELDHLKLPSCVREAVVALFERYEKRFGKIFIEAALGYITASKGGIGYIELEDALSCSDHVLSDVYEYHNPPLDGVIRIPPLLWARAKFGLQDYIVERLAQGKTTLSWYHWQFFDVAMKRYVSGDVRTRLHSVLAEVYDALQPVRRTIRLEKRKLTILDADRQIALQQLTSENVRKLIVLPYHLLCAGDTARLRALCWCNLKFITCYIKAFSFSDLLAAMSEMLTDRSDVDIEIIYYTLRFSSIAFDNDSEMLPVQLLGSLLKFASTHQSIQTLCQQCSDVIVSRSKVTMLPTLGSIPISSKMMKWYHNGPNDIIAISKDRTRLLLLYKGETKVMYQLLNVDTLELGHFLQSTNLLEDGSAIRCLISTDNQKIFLLYSEYVQVYSTGSGQRLARFSVDANLKGLLNHEMAISPDSQHVVLAGKERLALFEMVESQDTISYKLRAAMNLGSTLATTNIIFSHDPNRTISTHTILGKKSTFGSIVLWNFWEKQLKTKVGLPSPVVPQFLYHLQPLASHDLVICGCSNGHISVVDMDLGQLVVEVGDPLLMPGPQAKILSSFSSTSGLLLAGVRGQTSVQLWNMDLTTSKQVMTLNLARDLAALCLTGDGKSVIIGDSTGNVFLYSATESPTLIRTLKAHDESITVINCDDLDQVVTVGADHTLKLWDLESVEDETSIVNVVQESTTNAVLLENEVVTCCCVTKDGHHIITGSKLKVVVWKRINLSYSFHESLLDGYISKLALSDGDSVLAVLANQSLLLLDWASNGGKVEVDDLKNVNQVHDFFIRRNCLMLMTLDNGKSSIFKLDLDARSLTEQCVIDAMIPSQCSLVDALQGGKFLVLQTVVGEKVHIPAEHHVLSVRTDTGHMTSCLSEAPNMKLTKSVFSFCASGKSSLYLGCHGDVVVWQPGNQYCEVPDSPTKQWLKHFQCVYGLNSDRSAETSHKIRITSVVSSADGKVMVTGAEDGSLVLWNDEKSSILRGHSGMITSMALCKNATCLVTGSRDLTIRLWNLAISRRICVVHVHMNVDHVNFCQDESMILAMASDGDVSKVFAFDIVGEKAESRFFVTE</sequence>
<dbReference type="InterPro" id="IPR027417">
    <property type="entry name" value="P-loop_NTPase"/>
</dbReference>
<dbReference type="InterPro" id="IPR036322">
    <property type="entry name" value="WD40_repeat_dom_sf"/>
</dbReference>
<dbReference type="Pfam" id="PF24883">
    <property type="entry name" value="NPHP3_N"/>
    <property type="match status" value="1"/>
</dbReference>
<dbReference type="SUPFAM" id="SSF52540">
    <property type="entry name" value="P-loop containing nucleoside triphosphate hydrolases"/>
    <property type="match status" value="1"/>
</dbReference>
<evidence type="ECO:0000313" key="8">
    <source>
        <dbReference type="EMBL" id="KAK2153761.1"/>
    </source>
</evidence>
<dbReference type="PANTHER" id="PTHR19871:SF14">
    <property type="entry name" value="DUF4062 DOMAIN-CONTAINING PROTEIN"/>
    <property type="match status" value="1"/>
</dbReference>
<evidence type="ECO:0000256" key="1">
    <source>
        <dbReference type="ARBA" id="ARBA00022574"/>
    </source>
</evidence>
<dbReference type="SMART" id="SM00320">
    <property type="entry name" value="WD40"/>
    <property type="match status" value="5"/>
</dbReference>
<dbReference type="InterPro" id="IPR057588">
    <property type="entry name" value="NWD1/2-like_WH"/>
</dbReference>
<dbReference type="Pfam" id="PF00400">
    <property type="entry name" value="WD40"/>
    <property type="match status" value="3"/>
</dbReference>
<keyword evidence="1 3" id="KW-0853">WD repeat</keyword>
<organism evidence="8 9">
    <name type="scientific">Paralvinella palmiformis</name>
    <dbReference type="NCBI Taxonomy" id="53620"/>
    <lineage>
        <taxon>Eukaryota</taxon>
        <taxon>Metazoa</taxon>
        <taxon>Spiralia</taxon>
        <taxon>Lophotrochozoa</taxon>
        <taxon>Annelida</taxon>
        <taxon>Polychaeta</taxon>
        <taxon>Sedentaria</taxon>
        <taxon>Canalipalpata</taxon>
        <taxon>Terebellida</taxon>
        <taxon>Terebelliformia</taxon>
        <taxon>Alvinellidae</taxon>
        <taxon>Paralvinella</taxon>
    </lineage>
</organism>
<protein>
    <submittedName>
        <fullName evidence="8">Uncharacterized protein</fullName>
    </submittedName>
</protein>
<reference evidence="8" key="1">
    <citation type="journal article" date="2023" name="Mol. Biol. Evol.">
        <title>Third-Generation Sequencing Reveals the Adaptive Role of the Epigenome in Three Deep-Sea Polychaetes.</title>
        <authorList>
            <person name="Perez M."/>
            <person name="Aroh O."/>
            <person name="Sun Y."/>
            <person name="Lan Y."/>
            <person name="Juniper S.K."/>
            <person name="Young C.R."/>
            <person name="Angers B."/>
            <person name="Qian P.Y."/>
        </authorList>
    </citation>
    <scope>NUCLEOTIDE SEQUENCE</scope>
    <source>
        <strain evidence="8">P08H-3</strain>
    </source>
</reference>
<dbReference type="SUPFAM" id="SSF50998">
    <property type="entry name" value="Quinoprotein alcohol dehydrogenase-like"/>
    <property type="match status" value="1"/>
</dbReference>
<evidence type="ECO:0000313" key="9">
    <source>
        <dbReference type="Proteomes" id="UP001208570"/>
    </source>
</evidence>
<feature type="domain" description="Nephrocystin 3-like N-terminal" evidence="6">
    <location>
        <begin position="654"/>
        <end position="773"/>
    </location>
</feature>
<dbReference type="Gene3D" id="3.40.50.300">
    <property type="entry name" value="P-loop containing nucleotide triphosphate hydrolases"/>
    <property type="match status" value="1"/>
</dbReference>
<evidence type="ECO:0000259" key="6">
    <source>
        <dbReference type="Pfam" id="PF24883"/>
    </source>
</evidence>
<gene>
    <name evidence="8" type="ORF">LSH36_287g04030</name>
</gene>
<name>A0AAD9N3L2_9ANNE</name>
<accession>A0AAD9N3L2</accession>
<feature type="domain" description="NWD1/2-like winged helix-turn-helix" evidence="7">
    <location>
        <begin position="894"/>
        <end position="1004"/>
    </location>
</feature>
<feature type="repeat" description="WD" evidence="3">
    <location>
        <begin position="1855"/>
        <end position="1888"/>
    </location>
</feature>
<evidence type="ECO:0000256" key="2">
    <source>
        <dbReference type="ARBA" id="ARBA00022737"/>
    </source>
</evidence>
<proteinExistence type="predicted"/>
<evidence type="ECO:0000256" key="4">
    <source>
        <dbReference type="SAM" id="MobiDB-lite"/>
    </source>
</evidence>
<feature type="repeat" description="WD" evidence="3">
    <location>
        <begin position="1816"/>
        <end position="1848"/>
    </location>
</feature>
<evidence type="ECO:0000259" key="7">
    <source>
        <dbReference type="Pfam" id="PF25469"/>
    </source>
</evidence>
<dbReference type="PROSITE" id="PS00678">
    <property type="entry name" value="WD_REPEATS_1"/>
    <property type="match status" value="2"/>
</dbReference>
<feature type="region of interest" description="Disordered" evidence="4">
    <location>
        <begin position="1"/>
        <end position="20"/>
    </location>
</feature>
<dbReference type="Proteomes" id="UP001208570">
    <property type="component" value="Unassembled WGS sequence"/>
</dbReference>
<dbReference type="EMBL" id="JAODUP010000287">
    <property type="protein sequence ID" value="KAK2153761.1"/>
    <property type="molecule type" value="Genomic_DNA"/>
</dbReference>
<dbReference type="InterPro" id="IPR056884">
    <property type="entry name" value="NPHP3-like_N"/>
</dbReference>
<feature type="region of interest" description="Disordered" evidence="4">
    <location>
        <begin position="34"/>
        <end position="116"/>
    </location>
</feature>
<feature type="domain" description="DUF4062" evidence="5">
    <location>
        <begin position="214"/>
        <end position="312"/>
    </location>
</feature>
<dbReference type="PROSITE" id="PS50294">
    <property type="entry name" value="WD_REPEATS_REGION"/>
    <property type="match status" value="2"/>
</dbReference>
<dbReference type="PANTHER" id="PTHR19871">
    <property type="entry name" value="BETA TRANSDUCIN-RELATED PROTEIN"/>
    <property type="match status" value="1"/>
</dbReference>
<dbReference type="Pfam" id="PF25469">
    <property type="entry name" value="WHD_NWD1"/>
    <property type="match status" value="1"/>
</dbReference>
<keyword evidence="2" id="KW-0677">Repeat</keyword>
<dbReference type="InterPro" id="IPR015943">
    <property type="entry name" value="WD40/YVTN_repeat-like_dom_sf"/>
</dbReference>